<keyword evidence="6" id="KW-1185">Reference proteome</keyword>
<dbReference type="RefSeq" id="WP_149955397.1">
    <property type="nucleotide sequence ID" value="NZ_BKDJ01000001.1"/>
</dbReference>
<name>A0A5A7NLY8_9MICC</name>
<dbReference type="GO" id="GO:0006654">
    <property type="term" value="P:phosphatidic acid biosynthetic process"/>
    <property type="evidence" value="ECO:0007669"/>
    <property type="project" value="TreeGrafter"/>
</dbReference>
<evidence type="ECO:0000256" key="2">
    <source>
        <dbReference type="ARBA" id="ARBA00023315"/>
    </source>
</evidence>
<keyword evidence="1 5" id="KW-0808">Transferase</keyword>
<feature type="domain" description="Phospholipid/glycerol acyltransferase" evidence="4">
    <location>
        <begin position="41"/>
        <end position="159"/>
    </location>
</feature>
<evidence type="ECO:0000313" key="6">
    <source>
        <dbReference type="Proteomes" id="UP000325307"/>
    </source>
</evidence>
<sequence length="264" mass="28159">MSESLGSRLTWGIVGGIARPLLNLLIGKRHEGFEKLPRGGFIACPNHVTEFDPLVVGHALFNHGTMPRFMAKESLFRIPVVGHVLRATGQVPVERSSAGANRSLEAARNLLESGGAVIVYPEGTLTRDPDLWPMRGRTGAARLALRTGAPVVPIAHWGAQELLPRYAKGLKLFPRKQVRVVAGDPVDLSDLAGGPMTRTVLEEATNRIMAALAAQLAEIRGEEPPRVLWDPAAHGQSSTGRDFEAKPDAGTASAADPADGQAAR</sequence>
<dbReference type="PANTHER" id="PTHR10434:SF55">
    <property type="entry name" value="POSSIBLE ACYLTRANSFERASE"/>
    <property type="match status" value="1"/>
</dbReference>
<dbReference type="Pfam" id="PF01553">
    <property type="entry name" value="Acyltransferase"/>
    <property type="match status" value="1"/>
</dbReference>
<organism evidence="5 6">
    <name type="scientific">Zafaria cholistanensis</name>
    <dbReference type="NCBI Taxonomy" id="1682741"/>
    <lineage>
        <taxon>Bacteria</taxon>
        <taxon>Bacillati</taxon>
        <taxon>Actinomycetota</taxon>
        <taxon>Actinomycetes</taxon>
        <taxon>Micrococcales</taxon>
        <taxon>Micrococcaceae</taxon>
        <taxon>Zafaria</taxon>
    </lineage>
</organism>
<dbReference type="GO" id="GO:0005886">
    <property type="term" value="C:plasma membrane"/>
    <property type="evidence" value="ECO:0007669"/>
    <property type="project" value="TreeGrafter"/>
</dbReference>
<keyword evidence="2 5" id="KW-0012">Acyltransferase</keyword>
<evidence type="ECO:0000256" key="3">
    <source>
        <dbReference type="SAM" id="MobiDB-lite"/>
    </source>
</evidence>
<feature type="compositionally biased region" description="Low complexity" evidence="3">
    <location>
        <begin position="252"/>
        <end position="264"/>
    </location>
</feature>
<dbReference type="OrthoDB" id="9806008at2"/>
<gene>
    <name evidence="5" type="ORF">NCCP1664_04020</name>
</gene>
<protein>
    <submittedName>
        <fullName evidence="5">1-acyl-sn-glycerol-3-phosphate acyltransferase</fullName>
    </submittedName>
</protein>
<accession>A0A5A7NLY8</accession>
<feature type="region of interest" description="Disordered" evidence="3">
    <location>
        <begin position="227"/>
        <end position="264"/>
    </location>
</feature>
<proteinExistence type="predicted"/>
<dbReference type="AlphaFoldDB" id="A0A5A7NLY8"/>
<dbReference type="GO" id="GO:0003841">
    <property type="term" value="F:1-acylglycerol-3-phosphate O-acyltransferase activity"/>
    <property type="evidence" value="ECO:0007669"/>
    <property type="project" value="TreeGrafter"/>
</dbReference>
<dbReference type="InterPro" id="IPR002123">
    <property type="entry name" value="Plipid/glycerol_acylTrfase"/>
</dbReference>
<reference evidence="5 6" key="1">
    <citation type="submission" date="2019-09" db="EMBL/GenBank/DDBJ databases">
        <title>Arthrobacter zafarii sp. nov., a moderately thermotolerant and halotolerant actinobacterium isolated from Cholistan desert soil of Pakistan.</title>
        <authorList>
            <person name="Amin A."/>
            <person name="Ahmed I."/>
            <person name="Khalid N."/>
            <person name="Schumann P."/>
            <person name="Busse H.J."/>
            <person name="Khan I.U."/>
            <person name="Li S."/>
            <person name="Li W.J."/>
        </authorList>
    </citation>
    <scope>NUCLEOTIDE SEQUENCE [LARGE SCALE GENOMIC DNA]</scope>
    <source>
        <strain evidence="5 6">NCCP-1664</strain>
    </source>
</reference>
<dbReference type="Proteomes" id="UP000325307">
    <property type="component" value="Unassembled WGS sequence"/>
</dbReference>
<dbReference type="PANTHER" id="PTHR10434">
    <property type="entry name" value="1-ACYL-SN-GLYCEROL-3-PHOSPHATE ACYLTRANSFERASE"/>
    <property type="match status" value="1"/>
</dbReference>
<evidence type="ECO:0000313" key="5">
    <source>
        <dbReference type="EMBL" id="GER21905.1"/>
    </source>
</evidence>
<evidence type="ECO:0000256" key="1">
    <source>
        <dbReference type="ARBA" id="ARBA00022679"/>
    </source>
</evidence>
<evidence type="ECO:0000259" key="4">
    <source>
        <dbReference type="SMART" id="SM00563"/>
    </source>
</evidence>
<dbReference type="CDD" id="cd07989">
    <property type="entry name" value="LPLAT_AGPAT-like"/>
    <property type="match status" value="1"/>
</dbReference>
<dbReference type="EMBL" id="BKDJ01000001">
    <property type="protein sequence ID" value="GER21905.1"/>
    <property type="molecule type" value="Genomic_DNA"/>
</dbReference>
<dbReference type="SMART" id="SM00563">
    <property type="entry name" value="PlsC"/>
    <property type="match status" value="1"/>
</dbReference>
<comment type="caution">
    <text evidence="5">The sequence shown here is derived from an EMBL/GenBank/DDBJ whole genome shotgun (WGS) entry which is preliminary data.</text>
</comment>
<dbReference type="SUPFAM" id="SSF69593">
    <property type="entry name" value="Glycerol-3-phosphate (1)-acyltransferase"/>
    <property type="match status" value="1"/>
</dbReference>